<evidence type="ECO:0000256" key="21">
    <source>
        <dbReference type="SAM" id="MobiDB-lite"/>
    </source>
</evidence>
<dbReference type="PANTHER" id="PTHR48052:SF8">
    <property type="entry name" value="LRR RECEPTOR-LIKE SERINE_THREONINE-PROTEIN KINASE FLS2"/>
    <property type="match status" value="1"/>
</dbReference>
<dbReference type="Pfam" id="PF23010">
    <property type="entry name" value="RA_3"/>
    <property type="match status" value="1"/>
</dbReference>
<name>A0A137PCU5_CONC2</name>
<feature type="domain" description="Guanylate cyclase" evidence="22">
    <location>
        <begin position="1276"/>
        <end position="1416"/>
    </location>
</feature>
<keyword evidence="10" id="KW-0677">Repeat</keyword>
<dbReference type="Gene3D" id="3.60.40.10">
    <property type="entry name" value="PPM-type phosphatase domain"/>
    <property type="match status" value="1"/>
</dbReference>
<dbReference type="EMBL" id="KQ964447">
    <property type="protein sequence ID" value="KXN72795.1"/>
    <property type="molecule type" value="Genomic_DNA"/>
</dbReference>
<dbReference type="SMART" id="SM00365">
    <property type="entry name" value="LRR_SD22"/>
    <property type="match status" value="5"/>
</dbReference>
<dbReference type="InterPro" id="IPR032675">
    <property type="entry name" value="LRR_dom_sf"/>
</dbReference>
<keyword evidence="11" id="KW-0460">Magnesium</keyword>
<evidence type="ECO:0000256" key="8">
    <source>
        <dbReference type="ARBA" id="ARBA00022723"/>
    </source>
</evidence>
<keyword evidence="5" id="KW-1003">Cell membrane</keyword>
<sequence length="1666" mass="187371">MSARQQQVYQGLIAAGFIDELMHHPKNSTSNNLEENSTSDSSQPVKKEKKSIFPWSKKKKDKDKKKEKESPSVSTEVANLAHPQIGVAPLNHNKVQLRKTPARNQDSGSFRGVELSLVKTWGPESLYGIDLNLDPSELEGIVNTTPPRNVITRQAVRPFADDTASMYEESSDFFADSSPPQHPHPLQWAPPQSWHVQQAGAQSIPEDAVAPSSKSVASLHSHSRNSSQTSSMYLFRIFRPNDTFGTVSCSLNCTTKTLVGMVTKKFHVIDPTKYNLIFRRNESEMVLKSNEKPVEMFIQLLTQIGYTDPKELIDLNREDLSHIGKFILREASLSHTLSVQSPQAINGDGTANMWGRNLETVPISLYKIADTLKTLDLSRNPRLDFPLDFAQLCLSITKLNLARNNYSHIPDSISVLQTLRILDLSSNLIETLEGANLDKLQILDQLCIWNNQLTAIPESFSSLNRLTVLLLSNNCLTHIPPPLFQLTQLKTLDLSFNLITAIPHEISQLANLTHFSISSNNLKGRLSSALSKLEMLIEVDVRRNEINNVDSLTKLQFLEHLYCDYNTITQVDFRLPKLCYLSLNNNDQLNSYTSQCVMNYLTILDLSQCGLNKLGPEFFASMPYIVQIKLDDNELKELPVPSPDHLRHLEMFSCNRNVLTQVPEIIFELPKLNALDLHCNQIKSVPQGIWFSKLSYLNMSSNELEQFPVPPNLNPTPTMLPLPIKSSPGSNAKNAAAKTLSLPGYIEYLILADNRLTEDAFQPISLFKKLITLNLSLNQIYEVPPQAFYHFVDLQELSLSSNHLSNFMVEDLDRLKSLKTLNLNGNKLTTLPSELSKLSKLNYFDVSCNNLKYNIYNWEYDWNWNWNPNLKYLNLSGNKRLQIQYNITGDGANYIAEFNRLNNLKILGLMDVTVHGMVNLPDETSSRRVRTAASVMNEMTYGVSDRLSSTDDILAWDLAFPKFRDQDDECLYGLMDTIPSRQTPDIEEVGKKLHDSFQSTFLSELSKKSKGNLQPDEITSSIRSTFLTLQRDVMAHCSASTLSSTSMTMMYLKGSNLYLANVGDVQALLGQRGGRFKVITQLHVPGLPNMSEEITRVRQTGGYVSNDGFVNGEFSLSRCFGAFSHLPTINANPYISCISLSGHDEFIIMAGRGIWEVISHEMAVNIVRMAKRDYMIAAQKIKDLAVAYGAKRHIMVMIIGLNQLAYLRRKPTRKIKGHKIGPGFSIDLPSFDPSDAAGLSIHKFKKSRKPIREEDLELLETVSAKREIEAPTGQLALVMTDIKNSTNLWEIATRGMEEGIKRHNKVMRHYLDLYGGYEVKTEGDAFIVSFPTVTSALLWCMTTQLELLKIEWPSEILATDDGREILDPDSENRQVLYKGLSVRMGMNFGSPLCDQNIITGRMDYYGPMVNRASRISSAADGGELCISSDVVSELMTIPGLFDFEEDGPKSSSPEIAEKQLGQLDEKMQQEIIGLKKLGLRLICLGEKKLKGLETPETLYMVYPKVLVGRSNPGIRKNATRLRTYSTIFSSAAPRMEDQLPVILKYLGPLCIRLENLTRYYLRPSNITVSLPSSPTTATPTASSTNEFTEYFIKQFHQTLGELSQEYQIDLLSSLIGRIENSISTLTLCNTEGNHWEQMLDQIAVLLQSGIQLLEEKKQLTLISDKV</sequence>
<dbReference type="InterPro" id="IPR001932">
    <property type="entry name" value="PPM-type_phosphatase-like_dom"/>
</dbReference>
<evidence type="ECO:0000256" key="15">
    <source>
        <dbReference type="ARBA" id="ARBA00023170"/>
    </source>
</evidence>
<dbReference type="InterPro" id="IPR029787">
    <property type="entry name" value="Nucleotide_cyclase"/>
</dbReference>
<dbReference type="GO" id="GO:0012505">
    <property type="term" value="C:endomembrane system"/>
    <property type="evidence" value="ECO:0007669"/>
    <property type="project" value="UniProtKB-SubCell"/>
</dbReference>
<keyword evidence="14" id="KW-0472">Membrane</keyword>
<dbReference type="PROSITE" id="PS50200">
    <property type="entry name" value="RA"/>
    <property type="match status" value="1"/>
</dbReference>
<reference evidence="25 26" key="1">
    <citation type="journal article" date="2015" name="Genome Biol. Evol.">
        <title>Phylogenomic analyses indicate that early fungi evolved digesting cell walls of algal ancestors of land plants.</title>
        <authorList>
            <person name="Chang Y."/>
            <person name="Wang S."/>
            <person name="Sekimoto S."/>
            <person name="Aerts A.L."/>
            <person name="Choi C."/>
            <person name="Clum A."/>
            <person name="LaButti K.M."/>
            <person name="Lindquist E.A."/>
            <person name="Yee Ngan C."/>
            <person name="Ohm R.A."/>
            <person name="Salamov A.A."/>
            <person name="Grigoriev I.V."/>
            <person name="Spatafora J.W."/>
            <person name="Berbee M.L."/>
        </authorList>
    </citation>
    <scope>NUCLEOTIDE SEQUENCE [LARGE SCALE GENOMIC DNA]</scope>
    <source>
        <strain evidence="25 26">NRRL 28638</strain>
    </source>
</reference>
<dbReference type="InterPro" id="IPR001054">
    <property type="entry name" value="A/G_cyclase"/>
</dbReference>
<feature type="domain" description="PPM-type phosphatase" evidence="24">
    <location>
        <begin position="971"/>
        <end position="1201"/>
    </location>
</feature>
<evidence type="ECO:0000256" key="2">
    <source>
        <dbReference type="ARBA" id="ARBA00005381"/>
    </source>
</evidence>
<dbReference type="PROSITE" id="PS50125">
    <property type="entry name" value="GUANYLATE_CYCLASE_2"/>
    <property type="match status" value="1"/>
</dbReference>
<evidence type="ECO:0000256" key="7">
    <source>
        <dbReference type="ARBA" id="ARBA00022692"/>
    </source>
</evidence>
<proteinExistence type="inferred from homology"/>
<evidence type="ECO:0000256" key="16">
    <source>
        <dbReference type="ARBA" id="ARBA00023180"/>
    </source>
</evidence>
<evidence type="ECO:0000256" key="18">
    <source>
        <dbReference type="ARBA" id="ARBA00032597"/>
    </source>
</evidence>
<dbReference type="Gene3D" id="3.80.10.10">
    <property type="entry name" value="Ribonuclease Inhibitor"/>
    <property type="match status" value="4"/>
</dbReference>
<dbReference type="SMART" id="SM00044">
    <property type="entry name" value="CYCc"/>
    <property type="match status" value="1"/>
</dbReference>
<dbReference type="Gene3D" id="3.30.70.1230">
    <property type="entry name" value="Nucleotide cyclase"/>
    <property type="match status" value="1"/>
</dbReference>
<dbReference type="InterPro" id="IPR000159">
    <property type="entry name" value="RA_dom"/>
</dbReference>
<dbReference type="Proteomes" id="UP000070444">
    <property type="component" value="Unassembled WGS sequence"/>
</dbReference>
<dbReference type="Pfam" id="PF00560">
    <property type="entry name" value="LRR_1"/>
    <property type="match status" value="1"/>
</dbReference>
<dbReference type="InterPro" id="IPR036457">
    <property type="entry name" value="PPM-type-like_dom_sf"/>
</dbReference>
<feature type="compositionally biased region" description="Low complexity" evidence="21">
    <location>
        <begin position="27"/>
        <end position="42"/>
    </location>
</feature>
<dbReference type="InterPro" id="IPR001611">
    <property type="entry name" value="Leu-rich_rpt"/>
</dbReference>
<evidence type="ECO:0000256" key="13">
    <source>
        <dbReference type="ARBA" id="ARBA00022998"/>
    </source>
</evidence>
<keyword evidence="12" id="KW-1133">Transmembrane helix</keyword>
<dbReference type="SUPFAM" id="SSF52058">
    <property type="entry name" value="L domain-like"/>
    <property type="match status" value="2"/>
</dbReference>
<feature type="region of interest" description="Disordered" evidence="21">
    <location>
        <begin position="170"/>
        <end position="223"/>
    </location>
</feature>
<keyword evidence="26" id="KW-1185">Reference proteome</keyword>
<dbReference type="Pfam" id="PF00481">
    <property type="entry name" value="PP2C"/>
    <property type="match status" value="1"/>
</dbReference>
<dbReference type="GO" id="GO:0004016">
    <property type="term" value="F:adenylate cyclase activity"/>
    <property type="evidence" value="ECO:0007669"/>
    <property type="project" value="UniProtKB-EC"/>
</dbReference>
<dbReference type="PROSITE" id="PS51746">
    <property type="entry name" value="PPM_2"/>
    <property type="match status" value="1"/>
</dbReference>
<dbReference type="GO" id="GO:0035556">
    <property type="term" value="P:intracellular signal transduction"/>
    <property type="evidence" value="ECO:0007669"/>
    <property type="project" value="InterPro"/>
</dbReference>
<evidence type="ECO:0000256" key="12">
    <source>
        <dbReference type="ARBA" id="ARBA00022989"/>
    </source>
</evidence>
<evidence type="ECO:0000313" key="26">
    <source>
        <dbReference type="Proteomes" id="UP000070444"/>
    </source>
</evidence>
<keyword evidence="6" id="KW-0433">Leucine-rich repeat</keyword>
<evidence type="ECO:0000256" key="10">
    <source>
        <dbReference type="ARBA" id="ARBA00022737"/>
    </source>
</evidence>
<dbReference type="EC" id="4.6.1.1" evidence="3"/>
<evidence type="ECO:0000256" key="19">
    <source>
        <dbReference type="ARBA" id="ARBA00032637"/>
    </source>
</evidence>
<dbReference type="OrthoDB" id="2021138at2759"/>
<evidence type="ECO:0000259" key="23">
    <source>
        <dbReference type="PROSITE" id="PS50200"/>
    </source>
</evidence>
<evidence type="ECO:0000256" key="14">
    <source>
        <dbReference type="ARBA" id="ARBA00023136"/>
    </source>
</evidence>
<evidence type="ECO:0000256" key="9">
    <source>
        <dbReference type="ARBA" id="ARBA00022729"/>
    </source>
</evidence>
<dbReference type="GO" id="GO:0046872">
    <property type="term" value="F:metal ion binding"/>
    <property type="evidence" value="ECO:0007669"/>
    <property type="project" value="UniProtKB-KW"/>
</dbReference>
<dbReference type="PROSITE" id="PS51450">
    <property type="entry name" value="LRR"/>
    <property type="match status" value="6"/>
</dbReference>
<evidence type="ECO:0000256" key="4">
    <source>
        <dbReference type="ARBA" id="ARBA00021420"/>
    </source>
</evidence>
<evidence type="ECO:0000259" key="22">
    <source>
        <dbReference type="PROSITE" id="PS50125"/>
    </source>
</evidence>
<evidence type="ECO:0000259" key="24">
    <source>
        <dbReference type="PROSITE" id="PS51746"/>
    </source>
</evidence>
<keyword evidence="7" id="KW-0812">Transmembrane</keyword>
<dbReference type="SUPFAM" id="SSF81606">
    <property type="entry name" value="PP2C-like"/>
    <property type="match status" value="1"/>
</dbReference>
<keyword evidence="8" id="KW-0479">Metal-binding</keyword>
<dbReference type="SUPFAM" id="SSF55073">
    <property type="entry name" value="Nucleotide cyclase"/>
    <property type="match status" value="1"/>
</dbReference>
<dbReference type="InterPro" id="IPR055071">
    <property type="entry name" value="RA_PHLPP-like"/>
</dbReference>
<dbReference type="OMA" id="PKRHYAI"/>
<organism evidence="25 26">
    <name type="scientific">Conidiobolus coronatus (strain ATCC 28846 / CBS 209.66 / NRRL 28638)</name>
    <name type="common">Delacroixia coronata</name>
    <dbReference type="NCBI Taxonomy" id="796925"/>
    <lineage>
        <taxon>Eukaryota</taxon>
        <taxon>Fungi</taxon>
        <taxon>Fungi incertae sedis</taxon>
        <taxon>Zoopagomycota</taxon>
        <taxon>Entomophthoromycotina</taxon>
        <taxon>Entomophthoromycetes</taxon>
        <taxon>Entomophthorales</taxon>
        <taxon>Ancylistaceae</taxon>
        <taxon>Conidiobolus</taxon>
    </lineage>
</organism>
<keyword evidence="13" id="KW-0115">cAMP biosynthesis</keyword>
<dbReference type="GO" id="GO:0006171">
    <property type="term" value="P:cAMP biosynthetic process"/>
    <property type="evidence" value="ECO:0007669"/>
    <property type="project" value="UniProtKB-KW"/>
</dbReference>
<feature type="region of interest" description="Disordered" evidence="21">
    <location>
        <begin position="23"/>
        <end position="93"/>
    </location>
</feature>
<evidence type="ECO:0000256" key="1">
    <source>
        <dbReference type="ARBA" id="ARBA00004236"/>
    </source>
</evidence>
<evidence type="ECO:0000256" key="5">
    <source>
        <dbReference type="ARBA" id="ARBA00022475"/>
    </source>
</evidence>
<evidence type="ECO:0000256" key="17">
    <source>
        <dbReference type="ARBA" id="ARBA00023239"/>
    </source>
</evidence>
<dbReference type="InterPro" id="IPR003591">
    <property type="entry name" value="Leu-rich_rpt_typical-subtyp"/>
</dbReference>
<dbReference type="Pfam" id="PF13855">
    <property type="entry name" value="LRR_8"/>
    <property type="match status" value="2"/>
</dbReference>
<evidence type="ECO:0000256" key="3">
    <source>
        <dbReference type="ARBA" id="ARBA00012201"/>
    </source>
</evidence>
<accession>A0A137PCU5</accession>
<dbReference type="Pfam" id="PF00211">
    <property type="entry name" value="Guanylate_cyc"/>
    <property type="match status" value="1"/>
</dbReference>
<feature type="domain" description="Ras-associating" evidence="23">
    <location>
        <begin position="231"/>
        <end position="333"/>
    </location>
</feature>
<dbReference type="CDD" id="cd07302">
    <property type="entry name" value="CHD"/>
    <property type="match status" value="1"/>
</dbReference>
<dbReference type="CDD" id="cd00143">
    <property type="entry name" value="PP2Cc"/>
    <property type="match status" value="1"/>
</dbReference>
<dbReference type="PANTHER" id="PTHR48052">
    <property type="entry name" value="UNNAMED PRODUCT"/>
    <property type="match status" value="1"/>
</dbReference>
<keyword evidence="17" id="KW-0456">Lyase</keyword>
<keyword evidence="9" id="KW-0732">Signal</keyword>
<evidence type="ECO:0000256" key="20">
    <source>
        <dbReference type="ARBA" id="ARBA00037847"/>
    </source>
</evidence>
<dbReference type="GO" id="GO:0005886">
    <property type="term" value="C:plasma membrane"/>
    <property type="evidence" value="ECO:0007669"/>
    <property type="project" value="UniProtKB-SubCell"/>
</dbReference>
<gene>
    <name evidence="25" type="ORF">CONCODRAFT_77639</name>
</gene>
<dbReference type="STRING" id="796925.A0A137PCU5"/>
<keyword evidence="15" id="KW-0675">Receptor</keyword>
<evidence type="ECO:0000256" key="6">
    <source>
        <dbReference type="ARBA" id="ARBA00022614"/>
    </source>
</evidence>
<feature type="compositionally biased region" description="Low complexity" evidence="21">
    <location>
        <begin position="212"/>
        <end position="223"/>
    </location>
</feature>
<comment type="subcellular location">
    <subcellularLocation>
        <location evidence="1">Cell membrane</location>
    </subcellularLocation>
    <subcellularLocation>
        <location evidence="20">Endomembrane system</location>
        <topology evidence="20">Single-pass membrane protein</topology>
    </subcellularLocation>
</comment>
<evidence type="ECO:0000313" key="25">
    <source>
        <dbReference type="EMBL" id="KXN72795.1"/>
    </source>
</evidence>
<dbReference type="SMART" id="SM00332">
    <property type="entry name" value="PP2Cc"/>
    <property type="match status" value="1"/>
</dbReference>
<dbReference type="SMART" id="SM00364">
    <property type="entry name" value="LRR_BAC"/>
    <property type="match status" value="6"/>
</dbReference>
<comment type="similarity">
    <text evidence="2">Belongs to the adenylyl cyclase class-3 family.</text>
</comment>
<protein>
    <recommendedName>
        <fullName evidence="4">Adenylate cyclase</fullName>
        <ecNumber evidence="3">4.6.1.1</ecNumber>
    </recommendedName>
    <alternativeName>
        <fullName evidence="18">ATP pyrophosphate-lyase</fullName>
    </alternativeName>
    <alternativeName>
        <fullName evidence="19">Adenylyl cyclase</fullName>
    </alternativeName>
</protein>
<dbReference type="SMART" id="SM00369">
    <property type="entry name" value="LRR_TYP"/>
    <property type="match status" value="9"/>
</dbReference>
<evidence type="ECO:0000256" key="11">
    <source>
        <dbReference type="ARBA" id="ARBA00022842"/>
    </source>
</evidence>
<keyword evidence="16" id="KW-0325">Glycoprotein</keyword>